<organism evidence="12 13">
    <name type="scientific">Collichthys lucidus</name>
    <name type="common">Big head croaker</name>
    <name type="synonym">Sciaena lucida</name>
    <dbReference type="NCBI Taxonomy" id="240159"/>
    <lineage>
        <taxon>Eukaryota</taxon>
        <taxon>Metazoa</taxon>
        <taxon>Chordata</taxon>
        <taxon>Craniata</taxon>
        <taxon>Vertebrata</taxon>
        <taxon>Euteleostomi</taxon>
        <taxon>Actinopterygii</taxon>
        <taxon>Neopterygii</taxon>
        <taxon>Teleostei</taxon>
        <taxon>Neoteleostei</taxon>
        <taxon>Acanthomorphata</taxon>
        <taxon>Eupercaria</taxon>
        <taxon>Sciaenidae</taxon>
        <taxon>Collichthys</taxon>
    </lineage>
</organism>
<evidence type="ECO:0000256" key="2">
    <source>
        <dbReference type="ARBA" id="ARBA00022723"/>
    </source>
</evidence>
<keyword evidence="5" id="KW-0106">Calcium</keyword>
<evidence type="ECO:0000256" key="6">
    <source>
        <dbReference type="ARBA" id="ARBA00022889"/>
    </source>
</evidence>
<dbReference type="InterPro" id="IPR045658">
    <property type="entry name" value="FRAS1-rel_N"/>
</dbReference>
<feature type="repeat" description="CSPG" evidence="8">
    <location>
        <begin position="1355"/>
        <end position="1456"/>
    </location>
</feature>
<keyword evidence="10" id="KW-0812">Transmembrane</keyword>
<feature type="repeat" description="CSPG" evidence="8">
    <location>
        <begin position="724"/>
        <end position="818"/>
    </location>
</feature>
<evidence type="ECO:0000256" key="10">
    <source>
        <dbReference type="SAM" id="Phobius"/>
    </source>
</evidence>
<dbReference type="PANTHER" id="PTHR45739">
    <property type="entry name" value="MATRIX PROTEIN, PUTATIVE-RELATED"/>
    <property type="match status" value="1"/>
</dbReference>
<dbReference type="FunFam" id="2.60.40.2030:FF:000011">
    <property type="entry name" value="Fras1-related extracellular matrix protein 2"/>
    <property type="match status" value="1"/>
</dbReference>
<feature type="repeat" description="CSPG" evidence="8">
    <location>
        <begin position="1471"/>
        <end position="1564"/>
    </location>
</feature>
<reference evidence="12 13" key="1">
    <citation type="submission" date="2019-01" db="EMBL/GenBank/DDBJ databases">
        <title>Genome Assembly of Collichthys lucidus.</title>
        <authorList>
            <person name="Cai M."/>
            <person name="Xiao S."/>
        </authorList>
    </citation>
    <scope>NUCLEOTIDE SEQUENCE [LARGE SCALE GENOMIC DNA]</scope>
    <source>
        <strain evidence="12">JT15FE1705JMU</strain>
        <tissue evidence="12">Muscle</tissue>
    </source>
</reference>
<evidence type="ECO:0000256" key="4">
    <source>
        <dbReference type="ARBA" id="ARBA00022737"/>
    </source>
</evidence>
<dbReference type="GO" id="GO:0007154">
    <property type="term" value="P:cell communication"/>
    <property type="evidence" value="ECO:0007669"/>
    <property type="project" value="InterPro"/>
</dbReference>
<protein>
    <submittedName>
        <fullName evidence="12">FRAS1-related extracellular matrix protein 2 ECM3-like protein</fullName>
    </submittedName>
</protein>
<feature type="domain" description="Calx-beta" evidence="11">
    <location>
        <begin position="1909"/>
        <end position="2013"/>
    </location>
</feature>
<proteinExistence type="inferred from homology"/>
<evidence type="ECO:0000256" key="9">
    <source>
        <dbReference type="SAM" id="MobiDB-lite"/>
    </source>
</evidence>
<dbReference type="GO" id="GO:0046872">
    <property type="term" value="F:metal ion binding"/>
    <property type="evidence" value="ECO:0007669"/>
    <property type="project" value="UniProtKB-KW"/>
</dbReference>
<dbReference type="STRING" id="240159.A0A4U5U3K2"/>
<feature type="repeat" description="CSPG" evidence="8">
    <location>
        <begin position="1810"/>
        <end position="1907"/>
    </location>
</feature>
<keyword evidence="3" id="KW-0732">Signal</keyword>
<accession>A0A4U5U3K2</accession>
<feature type="repeat" description="CSPG" evidence="8">
    <location>
        <begin position="1687"/>
        <end position="1776"/>
    </location>
</feature>
<feature type="domain" description="Calx-beta" evidence="11">
    <location>
        <begin position="2283"/>
        <end position="2385"/>
    </location>
</feature>
<keyword evidence="10" id="KW-0472">Membrane</keyword>
<dbReference type="InterPro" id="IPR051561">
    <property type="entry name" value="FRAS1_ECM"/>
</dbReference>
<feature type="repeat" description="CSPG" evidence="8">
    <location>
        <begin position="1049"/>
        <end position="1155"/>
    </location>
</feature>
<dbReference type="PROSITE" id="PS51854">
    <property type="entry name" value="CSPG"/>
    <property type="match status" value="8"/>
</dbReference>
<feature type="transmembrane region" description="Helical" evidence="10">
    <location>
        <begin position="216"/>
        <end position="237"/>
    </location>
</feature>
<evidence type="ECO:0000313" key="12">
    <source>
        <dbReference type="EMBL" id="TKS68370.1"/>
    </source>
</evidence>
<evidence type="ECO:0000256" key="1">
    <source>
        <dbReference type="ARBA" id="ARBA00005529"/>
    </source>
</evidence>
<keyword evidence="4" id="KW-0677">Repeat</keyword>
<evidence type="ECO:0000259" key="11">
    <source>
        <dbReference type="SMART" id="SM00237"/>
    </source>
</evidence>
<evidence type="ECO:0000256" key="5">
    <source>
        <dbReference type="ARBA" id="ARBA00022837"/>
    </source>
</evidence>
<dbReference type="EMBL" id="CM014080">
    <property type="protein sequence ID" value="TKS68370.1"/>
    <property type="molecule type" value="Genomic_DNA"/>
</dbReference>
<dbReference type="GO" id="GO:0007155">
    <property type="term" value="P:cell adhesion"/>
    <property type="evidence" value="ECO:0007669"/>
    <property type="project" value="UniProtKB-KW"/>
</dbReference>
<feature type="region of interest" description="Disordered" evidence="9">
    <location>
        <begin position="281"/>
        <end position="366"/>
    </location>
</feature>
<evidence type="ECO:0000256" key="7">
    <source>
        <dbReference type="ARBA" id="ARBA00023180"/>
    </source>
</evidence>
<feature type="region of interest" description="Disordered" evidence="9">
    <location>
        <begin position="174"/>
        <end position="211"/>
    </location>
</feature>
<dbReference type="Gene3D" id="2.60.40.2030">
    <property type="match status" value="4"/>
</dbReference>
<gene>
    <name evidence="12" type="ORF">D9C73_002432</name>
</gene>
<evidence type="ECO:0000313" key="13">
    <source>
        <dbReference type="Proteomes" id="UP000298787"/>
    </source>
</evidence>
<feature type="repeat" description="CSPG" evidence="8">
    <location>
        <begin position="1229"/>
        <end position="1326"/>
    </location>
</feature>
<keyword evidence="7" id="KW-0325">Glycoprotein</keyword>
<evidence type="ECO:0000256" key="8">
    <source>
        <dbReference type="PROSITE-ProRule" id="PRU01201"/>
    </source>
</evidence>
<dbReference type="SUPFAM" id="SSF141072">
    <property type="entry name" value="CalX-like"/>
    <property type="match status" value="4"/>
</dbReference>
<feature type="compositionally biased region" description="Basic and acidic residues" evidence="9">
    <location>
        <begin position="283"/>
        <end position="307"/>
    </location>
</feature>
<dbReference type="Pfam" id="PF03160">
    <property type="entry name" value="Calx-beta"/>
    <property type="match status" value="5"/>
</dbReference>
<keyword evidence="10" id="KW-1133">Transmembrane helix</keyword>
<dbReference type="GO" id="GO:0009653">
    <property type="term" value="P:anatomical structure morphogenesis"/>
    <property type="evidence" value="ECO:0007669"/>
    <property type="project" value="TreeGrafter"/>
</dbReference>
<evidence type="ECO:0000256" key="3">
    <source>
        <dbReference type="ARBA" id="ARBA00022729"/>
    </source>
</evidence>
<dbReference type="GO" id="GO:0016020">
    <property type="term" value="C:membrane"/>
    <property type="evidence" value="ECO:0007669"/>
    <property type="project" value="InterPro"/>
</dbReference>
<feature type="transmembrane region" description="Helical" evidence="10">
    <location>
        <begin position="3146"/>
        <end position="3168"/>
    </location>
</feature>
<keyword evidence="13" id="KW-1185">Reference proteome</keyword>
<feature type="repeat" description="CSPG" evidence="8">
    <location>
        <begin position="912"/>
        <end position="1024"/>
    </location>
</feature>
<sequence length="3209" mass="357064">MKDSVCLKGTSYDMSVNLVRQQAFRKTLWVETSTKCFLLRTEALTGKYRLHHNRFFVYVCMDVSRVSLHMHATHFETFRKKRVRELPSGRELYRYLTLQLEFVVFLIKQTYNDIGLIVASVTATLGLSTTATTDYEEEMDDDNNTSAPFTVPPNITMISSISISTMNTTTVTGTIRPSTEGTPKPIAPTSSTFTTKGKEKENTTKKPQTASSDSTGIIILFVIVIVALAFGVACYVARKRGRRYSVDFASRPDEINIPLSTVEPQLPADTVSQNGLQTFADAPTKEPEEPEEKPEAQEKAKADKSETEVGPSAESAAPATSDKPKEDVAAPVELNVEEKTDDEGVASNKTSVESLKETNENNSNNVDVSQQMGWYFKSGVKQTLLGHSSRFSGVRHFASPPLLLFSRNSQERKSSFPLGNTAGVNTGWQVDNAKRDECRILISVITARGSFLYVRFDVVQIGRSAITPGQLYRCFSVEVKGHGKGRITWPKQKLQVEKAVDAEPFDPAHLYHHRSGPNEDNIIIANNGIRVPFGRSVFLDPLNDLVTEVQPGDRCHITVLDNDPLAQKPGMLTPKKFPCSFGPDEVKYTHFGSRSPSKDRVKLQLRYDSQTDTVVIPFMLEVEVVFQQLEILTRNMPLNVEKLSGDSNPIDKKGLEFSFEDGVTQCKIATLGIRYKHTAKTNSPNRDYIPMMAELQDNEGNTIMQEHFQMMVRIREGAENTSPKPSFVAMMMMEVDQFVMTAITSDMLAAEDVESHADDLIFNITSPLNPQQGYIISTDDQNLPITSFYQRDIKDLKIAYKPPSEDSEVERIFQLELEIVDTDCSQNLEISDEDNLEDVRITVVDGLKHGDLTILGARRKFFTPADLDAGIVVYQHDGSDTYSDNIIFRMTDGSNEVEFLFPITIAPTDDEPPIINANTGLVLFKNEVMQISPFILSATDIDSEDSTIKFILEAPYSTVGELLLRQVEPPSDPSLWKFSETDEMFEQVVTEWFQQDILDGKLFYRHTGPHSTTIVIDHFVFRVQDDNDPPNQSGEHMFTIKVHPVDDLPPELFPGTTLHMTVQEYELTQFKKKFLCYTDLDSEDRDLKYTIIKTPTDTDENNPAPLGEIVLTDSPDTVITEFTQAQVNHHKVAYKPPDQELGITPKVAQFTFIVEDTVGNTADGLFTIFLQPVDNKPPLITNTGFVLEDIANGRLTYIHGGEESLTDVIKIDVSDGFHEVPIIIKITIEPVDDESPTIMLPEGLLGASIDVLENGATEITNDEDTDDLMLTFIVEEPPRLGEILVNGAPAERFTQEDIINGAVVYAHTSGEIGPIREHDSFNLTLSDLSEQWVVGGNKVQGVTVHVTILPVDSIPPIVSVVEQFVVVEGEKNVITLDHIQAEDIDTDNDDILCTIIVQPTSGYVENISPAAGSEKSRAGTAITAFSIKDIALASTKVLNLLKIVSPSAAQMVLTSLNATSSPLSLFPANDEKPEIFIREFVVMEGMSLVIDTPILNAADADIPGDDLHFEIIKNPKHGTIVQQLSTGTIPVERFDLELIKEASNIVYEHDDSETKEDSFEIRLSDGKHTVEKIVLIMVIPVDDETPRMAINDGLDVEIGETKVISKFGNVLGNVTLGMNFTQDEIDKQLIQYVHTGQEGIRDLLKFDVTDGINPLIDRYFYINIGSIDMVFPDVINKECPITDVDNKKPVLTINKLVVEEGETKLITPFELTAEDRDTPDNLLRFIVTQVPVHGQLLFNNTKPITTFTKQDLNENLISYRHDGTETNEDSFSFTVTDGTHTDFYVFPDTVYETRKPQMMTIHINTVDNGVPQIVVNKAAASLKVLQTGHLGFVITSKALRSEDRDSKQRDLKYTVSEAPLHGFIINTAQGNDSIKTFTQADIDDMKICYVLLDGSNATSDIFYFTIEDNGGNKLKPQPFRLNWSWISLEREYYLVDEDAKFLEVTLKRRGYLGETSFVSIATKDGTAEKDKDFRGKAQKQVQFNPGQTTATWKVKIFTDQEFETSETFEIQLSDPVMAVLEFPDTGNKSTVFIPQAEYKIEEDIGELLVPVRRSGDASQELMVVCYTQQATATGTIPSTVLSYSDYITRPEDHNSVLRFDKDEREKLCRIIIIDDSLYEEEESFNVSLSMPMGGQVGANFPTAKIIILADSDDEPSLYFGEPEYVVDESSGYVEVKVWRTGTDLSKTATVTVRSRKSDPVSAEGKINNPTDIHSLILHHSVSSCFPFYLAAGLDYVGISRNLDFAPGVTMQTFRPELEGPETFDLVLRMPMNAVLGEPSKTIITINDTVTDLPKVQFKEGSYKVDESDGEVTAIVYRSGDINHRSTVRCYTRQGSAQVMMDYSERPNTDASIITFLPGETEKPCVVSLMDDSIHEEDEEFRLVLGSPKSKSSYGASIGEQKEALVTVTDEKDKPIIRFSEIKYSVREPQVKGDIAIVKIPILRVGDTSKVSVMNKAIVYIEEMDSVADVTFPAVPQVVSLLMYDDTAKTKDKPNPPNGYPVVCITACNPKYHDFDKTGSICSAENINDTLTQYRWLVSAPTGSDGVTSPMREVDTNTFFTNTKSITLDSIYFQAGSRIQCAARAFNANGDAGLELSSPIVVINKDEGMCQPRIQGTVGAEPFSAKIRYTGPDDPDFPNLIKLTVNMPHMDAQTAHAWATIAAPTCWTSMRSKLAMASSPDATKNPEIIGETSPYQYSINMRSANSLRFYRNLNLEACLWEFTSYYDMSELLNDCGGSIWHRWTGAMYPTSMRINEEGRLVVNFKTEARFRGQFVMSHPGTSVTSMVMCADHPGLTFTLALVRTEPTYNQPMQQWSFVSDFAVRDYSGTYTVKMIPCIASPNGEFSIPPVCHPREPLTFDMDIRFQQVSDPVAAEFSLNTQMFLLSKKELWLSDGSMGFGEGTDTAFSDGSMIYGRVMVDPVQNLGDSFSCSIEKVFLCTGADGYVPKYNPTNKEYGCLADAPSLLYRFKILDKAQPETQATAFGDITFKATLAQDTPGGLALARQPGSDGFTLSSSPLFQVAAGREWFIHTIYTVRSRENANRNIGKRSVEYLHHSMSSVEQPETSNLATNRHRRAAPAFSDTPVTQDIGIENNRGTNIQHIALDRADRMVVSQRQPWSPNRDALLERPLLESSGRESTNTSTLPMLVGLAGLILLICLIATIVILLLRRKKREKKTQLPPYATSSSSAYDGYIHSPASMWSSADSSEV</sequence>
<keyword evidence="2" id="KW-0479">Metal-binding</keyword>
<dbReference type="PANTHER" id="PTHR45739:SF15">
    <property type="entry name" value="FRAS1-RELATED EXTRACELLULAR MATRIX PROTEIN 3 PRECURSOR"/>
    <property type="match status" value="1"/>
</dbReference>
<dbReference type="InterPro" id="IPR038081">
    <property type="entry name" value="CalX-like_sf"/>
</dbReference>
<comment type="similarity">
    <text evidence="1">Belongs to the FRAS1 family.</text>
</comment>
<dbReference type="Pfam" id="PF19309">
    <property type="entry name" value="Frem_N"/>
    <property type="match status" value="1"/>
</dbReference>
<name>A0A4U5U3K2_COLLU</name>
<feature type="domain" description="Calx-beta" evidence="11">
    <location>
        <begin position="2018"/>
        <end position="2129"/>
    </location>
</feature>
<keyword evidence="6" id="KW-0130">Cell adhesion</keyword>
<dbReference type="Proteomes" id="UP000298787">
    <property type="component" value="Chromosome 3"/>
</dbReference>
<dbReference type="SMART" id="SM00237">
    <property type="entry name" value="Calx_beta"/>
    <property type="match status" value="4"/>
</dbReference>
<dbReference type="Pfam" id="PF16184">
    <property type="entry name" value="Cadherin_3"/>
    <property type="match status" value="10"/>
</dbReference>
<feature type="domain" description="Calx-beta" evidence="11">
    <location>
        <begin position="2144"/>
        <end position="2268"/>
    </location>
</feature>
<dbReference type="InterPro" id="IPR003644">
    <property type="entry name" value="Calx_beta"/>
</dbReference>
<dbReference type="InterPro" id="IPR039005">
    <property type="entry name" value="CSPG_rpt"/>
</dbReference>